<dbReference type="Gene3D" id="3.40.50.880">
    <property type="match status" value="1"/>
</dbReference>
<dbReference type="Pfam" id="PF12833">
    <property type="entry name" value="HTH_18"/>
    <property type="match status" value="1"/>
</dbReference>
<keyword evidence="2" id="KW-0238">DNA-binding</keyword>
<dbReference type="AlphaFoldDB" id="A0A2R8B9G7"/>
<organism evidence="5 6">
    <name type="scientific">Ascidiaceihabitans donghaensis</name>
    <dbReference type="NCBI Taxonomy" id="1510460"/>
    <lineage>
        <taxon>Bacteria</taxon>
        <taxon>Pseudomonadati</taxon>
        <taxon>Pseudomonadota</taxon>
        <taxon>Alphaproteobacteria</taxon>
        <taxon>Rhodobacterales</taxon>
        <taxon>Paracoccaceae</taxon>
        <taxon>Ascidiaceihabitans</taxon>
    </lineage>
</organism>
<dbReference type="PROSITE" id="PS01124">
    <property type="entry name" value="HTH_ARAC_FAMILY_2"/>
    <property type="match status" value="1"/>
</dbReference>
<dbReference type="PANTHER" id="PTHR46796">
    <property type="entry name" value="HTH-TYPE TRANSCRIPTIONAL ACTIVATOR RHAS-RELATED"/>
    <property type="match status" value="1"/>
</dbReference>
<proteinExistence type="predicted"/>
<accession>A0A2R8B9G7</accession>
<dbReference type="InterPro" id="IPR009057">
    <property type="entry name" value="Homeodomain-like_sf"/>
</dbReference>
<keyword evidence="3" id="KW-0804">Transcription</keyword>
<dbReference type="Proteomes" id="UP000244880">
    <property type="component" value="Unassembled WGS sequence"/>
</dbReference>
<dbReference type="EMBL" id="OMOR01000001">
    <property type="protein sequence ID" value="SPH19683.1"/>
    <property type="molecule type" value="Genomic_DNA"/>
</dbReference>
<evidence type="ECO:0000256" key="3">
    <source>
        <dbReference type="ARBA" id="ARBA00023163"/>
    </source>
</evidence>
<name>A0A2R8B9G7_9RHOB</name>
<evidence type="ECO:0000313" key="6">
    <source>
        <dbReference type="Proteomes" id="UP000244880"/>
    </source>
</evidence>
<dbReference type="InterPro" id="IPR018060">
    <property type="entry name" value="HTH_AraC"/>
</dbReference>
<dbReference type="GO" id="GO:0043565">
    <property type="term" value="F:sequence-specific DNA binding"/>
    <property type="evidence" value="ECO:0007669"/>
    <property type="project" value="InterPro"/>
</dbReference>
<gene>
    <name evidence="5" type="primary">cdhR_2</name>
    <name evidence="5" type="ORF">ASD8599_00419</name>
</gene>
<evidence type="ECO:0000256" key="2">
    <source>
        <dbReference type="ARBA" id="ARBA00023125"/>
    </source>
</evidence>
<keyword evidence="6" id="KW-1185">Reference proteome</keyword>
<dbReference type="SUPFAM" id="SSF52317">
    <property type="entry name" value="Class I glutamine amidotransferase-like"/>
    <property type="match status" value="1"/>
</dbReference>
<reference evidence="5 6" key="1">
    <citation type="submission" date="2018-03" db="EMBL/GenBank/DDBJ databases">
        <authorList>
            <person name="Keele B.F."/>
        </authorList>
    </citation>
    <scope>NUCLEOTIDE SEQUENCE [LARGE SCALE GENOMIC DNA]</scope>
    <source>
        <strain evidence="5 6">CECT 8599</strain>
    </source>
</reference>
<keyword evidence="1" id="KW-0805">Transcription regulation</keyword>
<evidence type="ECO:0000313" key="5">
    <source>
        <dbReference type="EMBL" id="SPH19683.1"/>
    </source>
</evidence>
<evidence type="ECO:0000259" key="4">
    <source>
        <dbReference type="PROSITE" id="PS01124"/>
    </source>
</evidence>
<dbReference type="InterPro" id="IPR029062">
    <property type="entry name" value="Class_I_gatase-like"/>
</dbReference>
<dbReference type="SUPFAM" id="SSF46689">
    <property type="entry name" value="Homeodomain-like"/>
    <property type="match status" value="2"/>
</dbReference>
<sequence>MGRPETNFDSVAQMKPVFGGSTRKCAFEIFVTPGFAEAEVSSVITTLRTANSVLAQPLFSWTCVSDTPGYVRSRGGMIVDANPCIDDAVSAETMIVVGGEVEQNHVWPRKMRLMQRKMLTVVLLSEAATNYIRQTNPSGKVTTHWREAAKLEETGCYPALSTRFSEKSNGVITAAGGGASTSELIIGLIAPFLTSEQVAELGNRLLLGAIRQSDAEQPKHIAHNTSLFDAQITQVLRKMEDSVADPLPMSALADEIGISTRQLERSFKASLNETPAKFYKRLRAKRARVMIEETLLPLVEIAVATGFGSNNTLSKAIKDEYGLTPSKMRARKSVQLLRFEAA</sequence>
<evidence type="ECO:0000256" key="1">
    <source>
        <dbReference type="ARBA" id="ARBA00023015"/>
    </source>
</evidence>
<dbReference type="InterPro" id="IPR050204">
    <property type="entry name" value="AraC_XylS_family_regulators"/>
</dbReference>
<feature type="domain" description="HTH araC/xylS-type" evidence="4">
    <location>
        <begin position="233"/>
        <end position="331"/>
    </location>
</feature>
<protein>
    <submittedName>
        <fullName evidence="5">HTH-type transcriptional regulator CdhR</fullName>
    </submittedName>
</protein>
<dbReference type="Gene3D" id="1.10.10.60">
    <property type="entry name" value="Homeodomain-like"/>
    <property type="match status" value="1"/>
</dbReference>
<dbReference type="PROSITE" id="PS00041">
    <property type="entry name" value="HTH_ARAC_FAMILY_1"/>
    <property type="match status" value="1"/>
</dbReference>
<dbReference type="GO" id="GO:0003700">
    <property type="term" value="F:DNA-binding transcription factor activity"/>
    <property type="evidence" value="ECO:0007669"/>
    <property type="project" value="InterPro"/>
</dbReference>
<dbReference type="OrthoDB" id="9793400at2"/>
<dbReference type="SMART" id="SM00342">
    <property type="entry name" value="HTH_ARAC"/>
    <property type="match status" value="1"/>
</dbReference>
<dbReference type="InterPro" id="IPR018062">
    <property type="entry name" value="HTH_AraC-typ_CS"/>
</dbReference>